<feature type="region of interest" description="Disordered" evidence="5">
    <location>
        <begin position="547"/>
        <end position="580"/>
    </location>
</feature>
<dbReference type="InterPro" id="IPR001841">
    <property type="entry name" value="Znf_RING"/>
</dbReference>
<evidence type="ECO:0000313" key="8">
    <source>
        <dbReference type="EMBL" id="KAK0508518.1"/>
    </source>
</evidence>
<sequence length="580" mass="65402">MSLFDRQTSGAVENLHAQFIATEHFAAIALMGDALKQSEKPPASGAVDPHRDARAIVRLLQCSQCSLPLRNPLTLPCGNSLCRTCLPETHIRTDVTYTVAPSRKECFECPFGCEKPHSLDDCSQDVTLAKVMDRVSIEVARCRPLAPDTPTLLDERPRWRNIVDSSKVERFPSSRILNGGRLVATYTFAELGELKYDSEVAYQTMSPIGDNYEHLDVAVLEHLKEATKNELDCQLCYALMLDPLTTPCGHTFCRKCVARVLDHSTLCPVCRRKIQMPPDVRDVPSNQRLSKLLLGLCPELVAARAELAAQEEVETLGEMNVPLFICTLGYPSMPTFLHIFEPRYRLMIRRAMESGDRKFGMLMYNMRGLPQGDLGPTQFMLYGTLLHIDDMRLLPDGRSLIETRGVSRFRVKDSRLLDGYIVGNVERVDDISIAEEEQIEANEMNGPPAASNDILGQINHTSTLDLLKTCHDFIERMQAASAPWLHQTYLRAYGPPPDDAAIFPYWFASILPINDEEKYKLLPTTSVRERLKITVRWVRRIEAQRWAVPESSDSEHDDDDEMTTSDNQDVSMQSQPSSQE</sequence>
<accession>A0AA39QSV0</accession>
<dbReference type="GO" id="GO:0008270">
    <property type="term" value="F:zinc ion binding"/>
    <property type="evidence" value="ECO:0007669"/>
    <property type="project" value="UniProtKB-KW"/>
</dbReference>
<dbReference type="CDD" id="cd16514">
    <property type="entry name" value="RING-HC_LONFs_rpt2"/>
    <property type="match status" value="1"/>
</dbReference>
<dbReference type="InterPro" id="IPR017907">
    <property type="entry name" value="Znf_RING_CS"/>
</dbReference>
<dbReference type="Gene3D" id="3.30.40.10">
    <property type="entry name" value="Zinc/RING finger domain, C3HC4 (zinc finger)"/>
    <property type="match status" value="2"/>
</dbReference>
<dbReference type="Proteomes" id="UP001166286">
    <property type="component" value="Unassembled WGS sequence"/>
</dbReference>
<dbReference type="Gene3D" id="2.30.130.40">
    <property type="entry name" value="LON domain-like"/>
    <property type="match status" value="1"/>
</dbReference>
<dbReference type="Gene3D" id="1.20.58.1480">
    <property type="match status" value="1"/>
</dbReference>
<evidence type="ECO:0000259" key="7">
    <source>
        <dbReference type="PROSITE" id="PS51787"/>
    </source>
</evidence>
<dbReference type="EMBL" id="JAFEKC020000020">
    <property type="protein sequence ID" value="KAK0508518.1"/>
    <property type="molecule type" value="Genomic_DNA"/>
</dbReference>
<keyword evidence="3" id="KW-0862">Zinc</keyword>
<protein>
    <recommendedName>
        <fullName evidence="10">ATP-dependent protease</fullName>
    </recommendedName>
</protein>
<comment type="caution">
    <text evidence="8">The sequence shown here is derived from an EMBL/GenBank/DDBJ whole genome shotgun (WGS) entry which is preliminary data.</text>
</comment>
<feature type="compositionally biased region" description="Polar residues" evidence="5">
    <location>
        <begin position="564"/>
        <end position="580"/>
    </location>
</feature>
<feature type="domain" description="Lon N-terminal" evidence="7">
    <location>
        <begin position="313"/>
        <end position="542"/>
    </location>
</feature>
<evidence type="ECO:0008006" key="10">
    <source>
        <dbReference type="Google" id="ProtNLM"/>
    </source>
</evidence>
<evidence type="ECO:0000256" key="1">
    <source>
        <dbReference type="ARBA" id="ARBA00022723"/>
    </source>
</evidence>
<evidence type="ECO:0000256" key="2">
    <source>
        <dbReference type="ARBA" id="ARBA00022771"/>
    </source>
</evidence>
<dbReference type="Pfam" id="PF13923">
    <property type="entry name" value="zf-C3HC4_2"/>
    <property type="match status" value="1"/>
</dbReference>
<dbReference type="GO" id="GO:0061630">
    <property type="term" value="F:ubiquitin protein ligase activity"/>
    <property type="evidence" value="ECO:0007669"/>
    <property type="project" value="TreeGrafter"/>
</dbReference>
<keyword evidence="1" id="KW-0479">Metal-binding</keyword>
<dbReference type="SMART" id="SM00184">
    <property type="entry name" value="RING"/>
    <property type="match status" value="2"/>
</dbReference>
<evidence type="ECO:0000256" key="5">
    <source>
        <dbReference type="SAM" id="MobiDB-lite"/>
    </source>
</evidence>
<dbReference type="PANTHER" id="PTHR23327">
    <property type="entry name" value="RING FINGER PROTEIN 127"/>
    <property type="match status" value="1"/>
</dbReference>
<dbReference type="PROSITE" id="PS00518">
    <property type="entry name" value="ZF_RING_1"/>
    <property type="match status" value="1"/>
</dbReference>
<feature type="domain" description="RING-type" evidence="6">
    <location>
        <begin position="233"/>
        <end position="271"/>
    </location>
</feature>
<evidence type="ECO:0000259" key="6">
    <source>
        <dbReference type="PROSITE" id="PS50089"/>
    </source>
</evidence>
<dbReference type="Pfam" id="PF02190">
    <property type="entry name" value="LON_substr_bdg"/>
    <property type="match status" value="1"/>
</dbReference>
<dbReference type="PANTHER" id="PTHR23327:SF42">
    <property type="entry name" value="LON PEPTIDASE N-TERMINAL DOMAIN AND RING FINGER PROTEIN C14F5.10C"/>
    <property type="match status" value="1"/>
</dbReference>
<dbReference type="AlphaFoldDB" id="A0AA39QSV0"/>
<name>A0AA39QSV0_9LECA</name>
<dbReference type="PROSITE" id="PS51787">
    <property type="entry name" value="LON_N"/>
    <property type="match status" value="1"/>
</dbReference>
<dbReference type="SUPFAM" id="SSF57850">
    <property type="entry name" value="RING/U-box"/>
    <property type="match status" value="2"/>
</dbReference>
<dbReference type="SUPFAM" id="SSF88697">
    <property type="entry name" value="PUA domain-like"/>
    <property type="match status" value="1"/>
</dbReference>
<dbReference type="InterPro" id="IPR015947">
    <property type="entry name" value="PUA-like_sf"/>
</dbReference>
<dbReference type="SMART" id="SM00464">
    <property type="entry name" value="LON"/>
    <property type="match status" value="1"/>
</dbReference>
<proteinExistence type="predicted"/>
<dbReference type="PROSITE" id="PS50089">
    <property type="entry name" value="ZF_RING_2"/>
    <property type="match status" value="1"/>
</dbReference>
<gene>
    <name evidence="8" type="ORF">JMJ35_008794</name>
</gene>
<dbReference type="InterPro" id="IPR013083">
    <property type="entry name" value="Znf_RING/FYVE/PHD"/>
</dbReference>
<keyword evidence="2 4" id="KW-0863">Zinc-finger</keyword>
<organism evidence="8 9">
    <name type="scientific">Cladonia borealis</name>
    <dbReference type="NCBI Taxonomy" id="184061"/>
    <lineage>
        <taxon>Eukaryota</taxon>
        <taxon>Fungi</taxon>
        <taxon>Dikarya</taxon>
        <taxon>Ascomycota</taxon>
        <taxon>Pezizomycotina</taxon>
        <taxon>Lecanoromycetes</taxon>
        <taxon>OSLEUM clade</taxon>
        <taxon>Lecanoromycetidae</taxon>
        <taxon>Lecanorales</taxon>
        <taxon>Lecanorineae</taxon>
        <taxon>Cladoniaceae</taxon>
        <taxon>Cladonia</taxon>
    </lineage>
</organism>
<evidence type="ECO:0000256" key="3">
    <source>
        <dbReference type="ARBA" id="ARBA00022833"/>
    </source>
</evidence>
<evidence type="ECO:0000256" key="4">
    <source>
        <dbReference type="PROSITE-ProRule" id="PRU00175"/>
    </source>
</evidence>
<reference evidence="8" key="1">
    <citation type="submission" date="2023-03" db="EMBL/GenBank/DDBJ databases">
        <title>Complete genome of Cladonia borealis.</title>
        <authorList>
            <person name="Park H."/>
        </authorList>
    </citation>
    <scope>NUCLEOTIDE SEQUENCE</scope>
    <source>
        <strain evidence="8">ANT050790</strain>
    </source>
</reference>
<evidence type="ECO:0000313" key="9">
    <source>
        <dbReference type="Proteomes" id="UP001166286"/>
    </source>
</evidence>
<dbReference type="InterPro" id="IPR046336">
    <property type="entry name" value="Lon_prtase_N_sf"/>
</dbReference>
<keyword evidence="9" id="KW-1185">Reference proteome</keyword>
<dbReference type="InterPro" id="IPR003111">
    <property type="entry name" value="Lon_prtase_N"/>
</dbReference>